<evidence type="ECO:0000256" key="1">
    <source>
        <dbReference type="SAM" id="MobiDB-lite"/>
    </source>
</evidence>
<keyword evidence="2" id="KW-1133">Transmembrane helix</keyword>
<evidence type="ECO:0008006" key="5">
    <source>
        <dbReference type="Google" id="ProtNLM"/>
    </source>
</evidence>
<dbReference type="AlphaFoldDB" id="A0A328DT16"/>
<keyword evidence="4" id="KW-1185">Reference proteome</keyword>
<evidence type="ECO:0000313" key="4">
    <source>
        <dbReference type="Proteomes" id="UP000249390"/>
    </source>
</evidence>
<proteinExistence type="predicted"/>
<comment type="caution">
    <text evidence="3">The sequence shown here is derived from an EMBL/GenBank/DDBJ whole genome shotgun (WGS) entry which is preliminary data.</text>
</comment>
<feature type="region of interest" description="Disordered" evidence="1">
    <location>
        <begin position="105"/>
        <end position="189"/>
    </location>
</feature>
<evidence type="ECO:0000256" key="2">
    <source>
        <dbReference type="SAM" id="Phobius"/>
    </source>
</evidence>
<feature type="compositionally biased region" description="Acidic residues" evidence="1">
    <location>
        <begin position="120"/>
        <end position="149"/>
    </location>
</feature>
<feature type="transmembrane region" description="Helical" evidence="2">
    <location>
        <begin position="947"/>
        <end position="967"/>
    </location>
</feature>
<sequence length="968" mass="106937">MSQDIEPGEDGDDLKGSDVENNGSNQTEYHKQGSRPGVPPAQQSLHPLPLGGQISHQRLKPPGDAPQPVIPHPHNVRVTGGREGVKLLVQLVRVRVLGARQPGVHVGRVARPPPVVPHPDEEEVEEDGGEDELRVEDEDQEEDVDEDGGDGVPPVAYLVEPPPDRDQPSQNPHDPEEVGLAPPHAPHVGSDIEHVLHHLLPQGRLCTGQPGRHDLGRLVPQAVQLGDGQGMDVVHFREKGLGVHVHHVEQRGAGEPDRQLDLPHLLHPVRVQNQQRVRMGVYPVRFQGGEPDPDLPDPHIPRPAASIAVEVTVIEHPNGYNSTRIKHLPGVLLIPPRGKAVDYGPGTDPLLPVFGDTVGVGLCPSVFGLHRGESMGTQNTQFKNADVRLPQLLCSWPEITAVVGGFVEDMITALKPYPHVNLACEFHFLLIPLHHVFIKIIPLRVHRPMIKPPVHIVQGNGTPSKYLNLVRAHPVLHAQYQRLLEWFGNHKHQILIPHWVKGFGGRNSGLQTLVSRNGLDIHLGVPALIVWHQILGLDHIHPQVPKLGGEVDLGPYAGNAVGPTNGCGVRMPGLGEGLVGLSAQPNSQHELPSNLLPLPVLQPVPLRRQRAVGRDPLGDLVQIEKNPPDEIVLQQILVLHLNLENRSLHPVLGKGKHLVPFRVGFLLKVASRALVVPQPDLDIRVETPGDVLGRQIFSLHNPDIEVLHLLDEVIGAGELIAGHLPTAEVGFGFLKRKVFLRWFLHLLQTLIFPLSWQIKKSTLFVGRDVNLIRKTPIALYRPDGWFWSGDTKGMYSVKGAYRRLIGEATAVSGCSGWSRLWRIPVLSKAKICLWRALRGLLPTIPALISKGISLVNIVFGESNWGMTFSFAHWFQQLFNSLSNRELRLVAGSIWALWKARKMATWEWRVPSPRVIASWAQAVCYEGQGMTVGGCLNSPDLRRNPDQILFVVLLMPLFLFNRVVWRLVV</sequence>
<organism evidence="3 4">
    <name type="scientific">Cuscuta australis</name>
    <dbReference type="NCBI Taxonomy" id="267555"/>
    <lineage>
        <taxon>Eukaryota</taxon>
        <taxon>Viridiplantae</taxon>
        <taxon>Streptophyta</taxon>
        <taxon>Embryophyta</taxon>
        <taxon>Tracheophyta</taxon>
        <taxon>Spermatophyta</taxon>
        <taxon>Magnoliopsida</taxon>
        <taxon>eudicotyledons</taxon>
        <taxon>Gunneridae</taxon>
        <taxon>Pentapetalae</taxon>
        <taxon>asterids</taxon>
        <taxon>lamiids</taxon>
        <taxon>Solanales</taxon>
        <taxon>Convolvulaceae</taxon>
        <taxon>Cuscuteae</taxon>
        <taxon>Cuscuta</taxon>
        <taxon>Cuscuta subgen. Grammica</taxon>
        <taxon>Cuscuta sect. Cleistogrammica</taxon>
    </lineage>
</organism>
<protein>
    <recommendedName>
        <fullName evidence="5">Reverse transcriptase zinc-binding domain-containing protein</fullName>
    </recommendedName>
</protein>
<gene>
    <name evidence="3" type="ORF">DM860_005930</name>
</gene>
<feature type="region of interest" description="Disordered" evidence="1">
    <location>
        <begin position="1"/>
        <end position="78"/>
    </location>
</feature>
<accession>A0A328DT16</accession>
<feature type="compositionally biased region" description="Acidic residues" evidence="1">
    <location>
        <begin position="1"/>
        <end position="12"/>
    </location>
</feature>
<evidence type="ECO:0000313" key="3">
    <source>
        <dbReference type="EMBL" id="RAL48506.1"/>
    </source>
</evidence>
<dbReference type="Proteomes" id="UP000249390">
    <property type="component" value="Unassembled WGS sequence"/>
</dbReference>
<name>A0A328DT16_9ASTE</name>
<keyword evidence="2" id="KW-0472">Membrane</keyword>
<reference evidence="3 4" key="1">
    <citation type="submission" date="2018-06" db="EMBL/GenBank/DDBJ databases">
        <title>The Genome of Cuscuta australis (Dodder) Provides Insight into the Evolution of Plant Parasitism.</title>
        <authorList>
            <person name="Liu H."/>
        </authorList>
    </citation>
    <scope>NUCLEOTIDE SEQUENCE [LARGE SCALE GENOMIC DNA]</scope>
    <source>
        <strain evidence="4">cv. Yunnan</strain>
        <tissue evidence="3">Vines</tissue>
    </source>
</reference>
<dbReference type="EMBL" id="NQVE01000098">
    <property type="protein sequence ID" value="RAL48506.1"/>
    <property type="molecule type" value="Genomic_DNA"/>
</dbReference>
<keyword evidence="2" id="KW-0812">Transmembrane</keyword>